<keyword evidence="7" id="KW-1185">Reference proteome</keyword>
<feature type="domain" description="GGDEF" evidence="5">
    <location>
        <begin position="231"/>
        <end position="363"/>
    </location>
</feature>
<dbReference type="RefSeq" id="WP_068810920.1">
    <property type="nucleotide sequence ID" value="NZ_BMIY01000007.1"/>
</dbReference>
<feature type="transmembrane region" description="Helical" evidence="4">
    <location>
        <begin position="79"/>
        <end position="100"/>
    </location>
</feature>
<evidence type="ECO:0000256" key="3">
    <source>
        <dbReference type="ARBA" id="ARBA00034247"/>
    </source>
</evidence>
<feature type="transmembrane region" description="Helical" evidence="4">
    <location>
        <begin position="130"/>
        <end position="150"/>
    </location>
</feature>
<evidence type="ECO:0000259" key="5">
    <source>
        <dbReference type="PROSITE" id="PS50887"/>
    </source>
</evidence>
<dbReference type="Gene3D" id="3.30.70.270">
    <property type="match status" value="1"/>
</dbReference>
<dbReference type="PANTHER" id="PTHR45138:SF9">
    <property type="entry name" value="DIGUANYLATE CYCLASE DGCM-RELATED"/>
    <property type="match status" value="1"/>
</dbReference>
<gene>
    <name evidence="6" type="ORF">GCM10011403_18730</name>
</gene>
<dbReference type="SUPFAM" id="SSF55073">
    <property type="entry name" value="Nucleotide cyclase"/>
    <property type="match status" value="1"/>
</dbReference>
<evidence type="ECO:0000256" key="4">
    <source>
        <dbReference type="SAM" id="Phobius"/>
    </source>
</evidence>
<keyword evidence="4" id="KW-1133">Transmembrane helix</keyword>
<sequence>MTRKDNNHSHQHVQLFRLRRLQWGVGSHLCTTTIVFALYLLGLLPVAPAIIFACSSVLLNVLFYLMIRSGFNEHFNDPSLTGLQIVCALLPAVFVMYFITNAQARTVFLLIATGTMVFGMFSLRRRAIRNVGWTILASYLALLLALQVGAPERIDWRVEVVVMFAYASVIYLVSYLGGKLVNMRSRLKAQNKQLERMASLDPLTDLPNRRALMQTFQRATHQADRRDKDHESLSIGLLDIDNFKQINDSFGHDIGDAVLKKLSAKLRRTLRQEDFIGRFGGEEFLVLLPETALEAAEATGQRLCEATRQAVIEELPVSYSLSVSIGVTEYRPGEKIEATIKRADRALYEAKAGGRNRVIAANHLLPESGQVV</sequence>
<keyword evidence="4" id="KW-0472">Membrane</keyword>
<accession>A0A916QK28</accession>
<dbReference type="EC" id="2.7.7.65" evidence="2"/>
<dbReference type="PANTHER" id="PTHR45138">
    <property type="entry name" value="REGULATORY COMPONENTS OF SENSORY TRANSDUCTION SYSTEM"/>
    <property type="match status" value="1"/>
</dbReference>
<feature type="transmembrane region" description="Helical" evidence="4">
    <location>
        <begin position="106"/>
        <end position="123"/>
    </location>
</feature>
<dbReference type="InterPro" id="IPR050469">
    <property type="entry name" value="Diguanylate_Cyclase"/>
</dbReference>
<evidence type="ECO:0000313" key="7">
    <source>
        <dbReference type="Proteomes" id="UP000627715"/>
    </source>
</evidence>
<dbReference type="AlphaFoldDB" id="A0A916QK28"/>
<dbReference type="InterPro" id="IPR043128">
    <property type="entry name" value="Rev_trsase/Diguanyl_cyclase"/>
</dbReference>
<reference evidence="6" key="1">
    <citation type="journal article" date="2014" name="Int. J. Syst. Evol. Microbiol.">
        <title>Complete genome sequence of Corynebacterium casei LMG S-19264T (=DSM 44701T), isolated from a smear-ripened cheese.</title>
        <authorList>
            <consortium name="US DOE Joint Genome Institute (JGI-PGF)"/>
            <person name="Walter F."/>
            <person name="Albersmeier A."/>
            <person name="Kalinowski J."/>
            <person name="Ruckert C."/>
        </authorList>
    </citation>
    <scope>NUCLEOTIDE SEQUENCE</scope>
    <source>
        <strain evidence="6">CGMCC 1.15425</strain>
    </source>
</reference>
<organism evidence="6 7">
    <name type="scientific">Pseudohongiella nitratireducens</name>
    <dbReference type="NCBI Taxonomy" id="1768907"/>
    <lineage>
        <taxon>Bacteria</taxon>
        <taxon>Pseudomonadati</taxon>
        <taxon>Pseudomonadota</taxon>
        <taxon>Gammaproteobacteria</taxon>
        <taxon>Pseudomonadales</taxon>
        <taxon>Pseudohongiellaceae</taxon>
        <taxon>Pseudohongiella</taxon>
    </lineage>
</organism>
<dbReference type="EMBL" id="BMIY01000007">
    <property type="protein sequence ID" value="GFZ76063.1"/>
    <property type="molecule type" value="Genomic_DNA"/>
</dbReference>
<evidence type="ECO:0000313" key="6">
    <source>
        <dbReference type="EMBL" id="GFZ76063.1"/>
    </source>
</evidence>
<evidence type="ECO:0000256" key="2">
    <source>
        <dbReference type="ARBA" id="ARBA00012528"/>
    </source>
</evidence>
<name>A0A916QK28_9GAMM</name>
<dbReference type="NCBIfam" id="TIGR00254">
    <property type="entry name" value="GGDEF"/>
    <property type="match status" value="1"/>
</dbReference>
<dbReference type="PROSITE" id="PS50887">
    <property type="entry name" value="GGDEF"/>
    <property type="match status" value="1"/>
</dbReference>
<dbReference type="FunFam" id="3.30.70.270:FF:000001">
    <property type="entry name" value="Diguanylate cyclase domain protein"/>
    <property type="match status" value="1"/>
</dbReference>
<protein>
    <recommendedName>
        <fullName evidence="2">diguanylate cyclase</fullName>
        <ecNumber evidence="2">2.7.7.65</ecNumber>
    </recommendedName>
</protein>
<feature type="transmembrane region" description="Helical" evidence="4">
    <location>
        <begin position="156"/>
        <end position="178"/>
    </location>
</feature>
<comment type="caution">
    <text evidence="6">The sequence shown here is derived from an EMBL/GenBank/DDBJ whole genome shotgun (WGS) entry which is preliminary data.</text>
</comment>
<dbReference type="InterPro" id="IPR029787">
    <property type="entry name" value="Nucleotide_cyclase"/>
</dbReference>
<comment type="catalytic activity">
    <reaction evidence="3">
        <text>2 GTP = 3',3'-c-di-GMP + 2 diphosphate</text>
        <dbReference type="Rhea" id="RHEA:24898"/>
        <dbReference type="ChEBI" id="CHEBI:33019"/>
        <dbReference type="ChEBI" id="CHEBI:37565"/>
        <dbReference type="ChEBI" id="CHEBI:58805"/>
        <dbReference type="EC" id="2.7.7.65"/>
    </reaction>
</comment>
<proteinExistence type="predicted"/>
<dbReference type="InterPro" id="IPR000160">
    <property type="entry name" value="GGDEF_dom"/>
</dbReference>
<dbReference type="SMART" id="SM00267">
    <property type="entry name" value="GGDEF"/>
    <property type="match status" value="1"/>
</dbReference>
<feature type="transmembrane region" description="Helical" evidence="4">
    <location>
        <begin position="47"/>
        <end position="67"/>
    </location>
</feature>
<dbReference type="OrthoDB" id="9803824at2"/>
<evidence type="ECO:0000256" key="1">
    <source>
        <dbReference type="ARBA" id="ARBA00001946"/>
    </source>
</evidence>
<dbReference type="GO" id="GO:0052621">
    <property type="term" value="F:diguanylate cyclase activity"/>
    <property type="evidence" value="ECO:0007669"/>
    <property type="project" value="UniProtKB-EC"/>
</dbReference>
<dbReference type="Pfam" id="PF00990">
    <property type="entry name" value="GGDEF"/>
    <property type="match status" value="1"/>
</dbReference>
<comment type="cofactor">
    <cofactor evidence="1">
        <name>Mg(2+)</name>
        <dbReference type="ChEBI" id="CHEBI:18420"/>
    </cofactor>
</comment>
<feature type="transmembrane region" description="Helical" evidence="4">
    <location>
        <begin position="21"/>
        <end position="41"/>
    </location>
</feature>
<dbReference type="CDD" id="cd01949">
    <property type="entry name" value="GGDEF"/>
    <property type="match status" value="1"/>
</dbReference>
<keyword evidence="4" id="KW-0812">Transmembrane</keyword>
<reference evidence="6" key="2">
    <citation type="submission" date="2020-09" db="EMBL/GenBank/DDBJ databases">
        <authorList>
            <person name="Sun Q."/>
            <person name="Zhou Y."/>
        </authorList>
    </citation>
    <scope>NUCLEOTIDE SEQUENCE</scope>
    <source>
        <strain evidence="6">CGMCC 1.15425</strain>
    </source>
</reference>
<dbReference type="Proteomes" id="UP000627715">
    <property type="component" value="Unassembled WGS sequence"/>
</dbReference>